<reference evidence="2 3" key="1">
    <citation type="submission" date="2018-03" db="EMBL/GenBank/DDBJ databases">
        <title>Aerobic endospore-forming bacteria genome sequencing and assembly.</title>
        <authorList>
            <person name="Cavalcante D.A."/>
            <person name="Driks A."/>
            <person name="Putonti C."/>
            <person name="De-Souza M.T."/>
        </authorList>
    </citation>
    <scope>NUCLEOTIDE SEQUENCE [LARGE SCALE GENOMIC DNA]</scope>
    <source>
        <strain evidence="2 3">SDF0028</strain>
    </source>
</reference>
<dbReference type="Pfam" id="PF02624">
    <property type="entry name" value="YcaO"/>
    <property type="match status" value="1"/>
</dbReference>
<keyword evidence="3" id="KW-1185">Reference proteome</keyword>
<accession>A0ABY3ARJ4</accession>
<evidence type="ECO:0000313" key="3">
    <source>
        <dbReference type="Proteomes" id="UP000316208"/>
    </source>
</evidence>
<sequence>MPCSFNTVVWKDELIILYILRDQLKFNIPENRFINGKDYKSFLYLGSIIRNQYISPTGCNAISETKRLSLYKTFSESLERKSLMAGGNPLLGNMVPTFELISGQPSCLPFERTIYRSDKTQAIDTTGTAAHYDSSNVVTKAILELLEKNALFTFWYGKIGSKIPDTLYQDNLYYKKLNLEDCKVMIFKNDVFAPIIVIISIVVKNNIIISSGVAASLNFEESFNHSIREAYLLKWQLRRTDIYEDGINSKSINERALEHLSSFSITDCTIFPPPDTIYTKIAEYLPKWIDNLHVIFLKNTTFPYLNCVKVYSSNLYNHIPIKRLINLDCDINKHVTKLTISNLESYPECLVI</sequence>
<gene>
    <name evidence="2" type="ORF">C7Y44_12590</name>
</gene>
<comment type="caution">
    <text evidence="2">The sequence shown here is derived from an EMBL/GenBank/DDBJ whole genome shotgun (WGS) entry which is preliminary data.</text>
</comment>
<evidence type="ECO:0000259" key="1">
    <source>
        <dbReference type="Pfam" id="PF02624"/>
    </source>
</evidence>
<protein>
    <recommendedName>
        <fullName evidence="1">YcaO domain-containing protein</fullName>
    </recommendedName>
</protein>
<dbReference type="EMBL" id="SADY01000003">
    <property type="protein sequence ID" value="TQR45123.1"/>
    <property type="molecule type" value="Genomic_DNA"/>
</dbReference>
<proteinExistence type="predicted"/>
<feature type="domain" description="YcaO" evidence="1">
    <location>
        <begin position="94"/>
        <end position="231"/>
    </location>
</feature>
<name>A0ABY3ARJ4_PAEPP</name>
<evidence type="ECO:0000313" key="2">
    <source>
        <dbReference type="EMBL" id="TQR45123.1"/>
    </source>
</evidence>
<dbReference type="InterPro" id="IPR003776">
    <property type="entry name" value="YcaO-like_dom"/>
</dbReference>
<organism evidence="2 3">
    <name type="scientific">Paenibacillus popilliae</name>
    <name type="common">Bacillus popilliae</name>
    <dbReference type="NCBI Taxonomy" id="78057"/>
    <lineage>
        <taxon>Bacteria</taxon>
        <taxon>Bacillati</taxon>
        <taxon>Bacillota</taxon>
        <taxon>Bacilli</taxon>
        <taxon>Bacillales</taxon>
        <taxon>Paenibacillaceae</taxon>
        <taxon>Paenibacillus</taxon>
    </lineage>
</organism>
<dbReference type="Proteomes" id="UP000316208">
    <property type="component" value="Unassembled WGS sequence"/>
</dbReference>